<evidence type="ECO:0000313" key="3">
    <source>
        <dbReference type="Proteomes" id="UP001360560"/>
    </source>
</evidence>
<protein>
    <recommendedName>
        <fullName evidence="4">Protein kinase domain-containing protein</fullName>
    </recommendedName>
</protein>
<gene>
    <name evidence="2" type="ORF">DASC09_030010</name>
</gene>
<proteinExistence type="predicted"/>
<dbReference type="GO" id="GO:0004672">
    <property type="term" value="F:protein kinase activity"/>
    <property type="evidence" value="ECO:0007669"/>
    <property type="project" value="InterPro"/>
</dbReference>
<dbReference type="RefSeq" id="XP_064852676.1">
    <property type="nucleotide sequence ID" value="XM_064996604.1"/>
</dbReference>
<dbReference type="PROSITE" id="PS00108">
    <property type="entry name" value="PROTEIN_KINASE_ST"/>
    <property type="match status" value="1"/>
</dbReference>
<dbReference type="EMBL" id="BTFZ01000010">
    <property type="protein sequence ID" value="GMM35676.1"/>
    <property type="molecule type" value="Genomic_DNA"/>
</dbReference>
<comment type="caution">
    <text evidence="2">The sequence shown here is derived from an EMBL/GenBank/DDBJ whole genome shotgun (WGS) entry which is preliminary data.</text>
</comment>
<evidence type="ECO:0000256" key="1">
    <source>
        <dbReference type="SAM" id="Coils"/>
    </source>
</evidence>
<dbReference type="GeneID" id="90073655"/>
<accession>A0AAV5QM22</accession>
<feature type="coiled-coil region" evidence="1">
    <location>
        <begin position="303"/>
        <end position="359"/>
    </location>
</feature>
<dbReference type="Proteomes" id="UP001360560">
    <property type="component" value="Unassembled WGS sequence"/>
</dbReference>
<dbReference type="AlphaFoldDB" id="A0AAV5QM22"/>
<name>A0AAV5QM22_9ASCO</name>
<reference evidence="2 3" key="1">
    <citation type="journal article" date="2023" name="Elife">
        <title>Identification of key yeast species and microbe-microbe interactions impacting larval growth of Drosophila in the wild.</title>
        <authorList>
            <person name="Mure A."/>
            <person name="Sugiura Y."/>
            <person name="Maeda R."/>
            <person name="Honda K."/>
            <person name="Sakurai N."/>
            <person name="Takahashi Y."/>
            <person name="Watada M."/>
            <person name="Katoh T."/>
            <person name="Gotoh A."/>
            <person name="Gotoh Y."/>
            <person name="Taniguchi I."/>
            <person name="Nakamura K."/>
            <person name="Hayashi T."/>
            <person name="Katayama T."/>
            <person name="Uemura T."/>
            <person name="Hattori Y."/>
        </authorList>
    </citation>
    <scope>NUCLEOTIDE SEQUENCE [LARGE SCALE GENOMIC DNA]</scope>
    <source>
        <strain evidence="2 3">SC-9</strain>
    </source>
</reference>
<evidence type="ECO:0008006" key="4">
    <source>
        <dbReference type="Google" id="ProtNLM"/>
    </source>
</evidence>
<dbReference type="SUPFAM" id="SSF56112">
    <property type="entry name" value="Protein kinase-like (PK-like)"/>
    <property type="match status" value="1"/>
</dbReference>
<evidence type="ECO:0000313" key="2">
    <source>
        <dbReference type="EMBL" id="GMM35676.1"/>
    </source>
</evidence>
<sequence length="661" mass="75001">MSDQAYEQRIASAINEIKSKIRNSQGLSLDLGDILDDQSLRADVVLDMKREACNERERNGPNPTDLASSLWKLFLNLPAPDPPKKSLYVDYVPTTLPKGSISAAIYSYYGEFSVDWQPFPDDFFDNLIEKFSSYCNQNVASSIFHQGSVREVDHRYEGLFYDTIGESWTDNKFTESTVSRKFDALMSNKLKLILDSFNEKVYFWTEVSVKGPENFSLRPDISVFPVFNGVQGEACMFFELKKYGLQKHIRNDVLTDSSLVRQVVVNMLNSTNDVCVLTDYFVHIIFMLADPDQDALKKGKEPNSAKRKELQEMNDRIAEIEALLNETNGHKFKVFNSRRRYLEKEKEGLEKKAGALKQQLMEVPIPIFYKIVENSNKTINLILGSLIHHCVNYTADQKNSARDKSEKYKSIFMKKNGSAQNVKNRNSRFPFGVTIRSIGSAGETISGNTRGHYASDIKELQDGSSHLSFVASINTAACQKIFPQLPKIKTRSEKIIIKVYDADFLSQYARTREIRKLGFSYEDILSIAAEQYTNEVCSYRQIEAYNNNCKSQANTIFSPKIVFCGTRVSLFDKASIKFGGPAIFMTEIPGGGKITEKSMEFGINQLKLLSGLGINHGDIKRENFIVTPDERVAWIDYGMVNESSTLEGNIQKFVEICNEYI</sequence>
<organism evidence="2 3">
    <name type="scientific">Saccharomycopsis crataegensis</name>
    <dbReference type="NCBI Taxonomy" id="43959"/>
    <lineage>
        <taxon>Eukaryota</taxon>
        <taxon>Fungi</taxon>
        <taxon>Dikarya</taxon>
        <taxon>Ascomycota</taxon>
        <taxon>Saccharomycotina</taxon>
        <taxon>Saccharomycetes</taxon>
        <taxon>Saccharomycopsidaceae</taxon>
        <taxon>Saccharomycopsis</taxon>
    </lineage>
</organism>
<dbReference type="InterPro" id="IPR008271">
    <property type="entry name" value="Ser/Thr_kinase_AS"/>
</dbReference>
<keyword evidence="1" id="KW-0175">Coiled coil</keyword>
<dbReference type="InterPro" id="IPR011009">
    <property type="entry name" value="Kinase-like_dom_sf"/>
</dbReference>
<keyword evidence="3" id="KW-1185">Reference proteome</keyword>